<dbReference type="Gene3D" id="3.40.30.10">
    <property type="entry name" value="Glutaredoxin"/>
    <property type="match status" value="1"/>
</dbReference>
<dbReference type="PANTHER" id="PTHR15337">
    <property type="entry name" value="ANTERIOR GRADIENT PROTEIN-RELATED"/>
    <property type="match status" value="1"/>
</dbReference>
<proteinExistence type="predicted"/>
<feature type="signal peptide" evidence="2">
    <location>
        <begin position="1"/>
        <end position="23"/>
    </location>
</feature>
<sequence length="151" mass="17363">MTKMIKHLGLISLALIFTATLSAKDEWVTDYEKALKTAKAEKKHLLLNFTGSDWCGWCIKLDKEVFDTSKFKKYAKKELILVKLDFPRKGKQSKEEKAQNQKLAKEFGVRGYPTILILDPDGKLIQKTGYQKGGEKNYIQHIEDIIKKSKK</sequence>
<dbReference type="PROSITE" id="PS51352">
    <property type="entry name" value="THIOREDOXIN_2"/>
    <property type="match status" value="1"/>
</dbReference>
<dbReference type="InterPro" id="IPR013766">
    <property type="entry name" value="Thioredoxin_domain"/>
</dbReference>
<dbReference type="Pfam" id="PF13899">
    <property type="entry name" value="Thioredoxin_7"/>
    <property type="match status" value="1"/>
</dbReference>
<dbReference type="Proteomes" id="UP001214250">
    <property type="component" value="Chromosome 2"/>
</dbReference>
<dbReference type="RefSeq" id="WP_274152432.1">
    <property type="nucleotide sequence ID" value="NZ_CP117812.1"/>
</dbReference>
<protein>
    <submittedName>
        <fullName evidence="4">Thioredoxin family protein</fullName>
    </submittedName>
</protein>
<dbReference type="EMBL" id="CP117812">
    <property type="protein sequence ID" value="WDE97813.1"/>
    <property type="molecule type" value="Genomic_DNA"/>
</dbReference>
<dbReference type="InterPro" id="IPR036249">
    <property type="entry name" value="Thioredoxin-like_sf"/>
</dbReference>
<gene>
    <name evidence="4" type="ORF">PQO03_18460</name>
</gene>
<dbReference type="SUPFAM" id="SSF52833">
    <property type="entry name" value="Thioredoxin-like"/>
    <property type="match status" value="1"/>
</dbReference>
<feature type="domain" description="Thioredoxin" evidence="3">
    <location>
        <begin position="8"/>
        <end position="151"/>
    </location>
</feature>
<name>A0ABY7W0L1_9BACT</name>
<evidence type="ECO:0000313" key="4">
    <source>
        <dbReference type="EMBL" id="WDE97813.1"/>
    </source>
</evidence>
<evidence type="ECO:0000259" key="3">
    <source>
        <dbReference type="PROSITE" id="PS51352"/>
    </source>
</evidence>
<dbReference type="PANTHER" id="PTHR15337:SF11">
    <property type="entry name" value="THIOREDOXIN DOMAIN-CONTAINING PROTEIN"/>
    <property type="match status" value="1"/>
</dbReference>
<organism evidence="4 5">
    <name type="scientific">Lentisphaera profundi</name>
    <dbReference type="NCBI Taxonomy" id="1658616"/>
    <lineage>
        <taxon>Bacteria</taxon>
        <taxon>Pseudomonadati</taxon>
        <taxon>Lentisphaerota</taxon>
        <taxon>Lentisphaeria</taxon>
        <taxon>Lentisphaerales</taxon>
        <taxon>Lentisphaeraceae</taxon>
        <taxon>Lentisphaera</taxon>
    </lineage>
</organism>
<evidence type="ECO:0000256" key="1">
    <source>
        <dbReference type="ARBA" id="ARBA00022729"/>
    </source>
</evidence>
<accession>A0ABY7W0L1</accession>
<evidence type="ECO:0000256" key="2">
    <source>
        <dbReference type="SAM" id="SignalP"/>
    </source>
</evidence>
<dbReference type="InterPro" id="IPR051099">
    <property type="entry name" value="AGR/TXD"/>
</dbReference>
<keyword evidence="1 2" id="KW-0732">Signal</keyword>
<feature type="chain" id="PRO_5045347476" evidence="2">
    <location>
        <begin position="24"/>
        <end position="151"/>
    </location>
</feature>
<keyword evidence="5" id="KW-1185">Reference proteome</keyword>
<reference evidence="4 5" key="1">
    <citation type="submission" date="2023-02" db="EMBL/GenBank/DDBJ databases">
        <title>Genome sequence of Lentisphaera profundi SAORIC-696.</title>
        <authorList>
            <person name="Kim e."/>
            <person name="Cho J.-C."/>
            <person name="Choi A."/>
            <person name="Kang I."/>
        </authorList>
    </citation>
    <scope>NUCLEOTIDE SEQUENCE [LARGE SCALE GENOMIC DNA]</scope>
    <source>
        <strain evidence="4 5">SAORIC-696</strain>
    </source>
</reference>
<evidence type="ECO:0000313" key="5">
    <source>
        <dbReference type="Proteomes" id="UP001214250"/>
    </source>
</evidence>